<evidence type="ECO:0000256" key="3">
    <source>
        <dbReference type="ARBA" id="ARBA00006810"/>
    </source>
</evidence>
<evidence type="ECO:0000256" key="6">
    <source>
        <dbReference type="ARBA" id="ARBA00022547"/>
    </source>
</evidence>
<dbReference type="PRINTS" id="PR00123">
    <property type="entry name" value="ATPASEA"/>
</dbReference>
<comment type="similarity">
    <text evidence="3">Belongs to the ATPase A chain family.</text>
</comment>
<dbReference type="InterPro" id="IPR000568">
    <property type="entry name" value="ATP_synth_F0_asu"/>
</dbReference>
<keyword evidence="8" id="KW-0375">Hydrogen ion transport</keyword>
<gene>
    <name evidence="15" type="primary">ATP6</name>
</gene>
<keyword evidence="10" id="KW-0406">Ion transport</keyword>
<dbReference type="InterPro" id="IPR035908">
    <property type="entry name" value="F0_ATP_A_sf"/>
</dbReference>
<feature type="transmembrane region" description="Helical" evidence="14">
    <location>
        <begin position="132"/>
        <end position="153"/>
    </location>
</feature>
<dbReference type="EMBL" id="MW160468">
    <property type="protein sequence ID" value="UEP15898.1"/>
    <property type="molecule type" value="Genomic_DNA"/>
</dbReference>
<protein>
    <recommendedName>
        <fullName evidence="13">ATP synthase subunit a</fullName>
    </recommendedName>
</protein>
<feature type="transmembrane region" description="Helical" evidence="14">
    <location>
        <begin position="96"/>
        <end position="120"/>
    </location>
</feature>
<dbReference type="AlphaFoldDB" id="A0A6B9BKX3"/>
<evidence type="ECO:0000256" key="5">
    <source>
        <dbReference type="ARBA" id="ARBA00022448"/>
    </source>
</evidence>
<keyword evidence="9 14" id="KW-1133">Transmembrane helix</keyword>
<evidence type="ECO:0000256" key="13">
    <source>
        <dbReference type="RuleBase" id="RU004450"/>
    </source>
</evidence>
<keyword evidence="6" id="KW-0138">CF(0)</keyword>
<accession>A0A6B9BKX3</accession>
<keyword evidence="12" id="KW-0066">ATP synthesis</keyword>
<keyword evidence="11 14" id="KW-0472">Membrane</keyword>
<keyword evidence="7 14" id="KW-0812">Transmembrane</keyword>
<dbReference type="GO" id="GO:0005743">
    <property type="term" value="C:mitochondrial inner membrane"/>
    <property type="evidence" value="ECO:0007669"/>
    <property type="project" value="UniProtKB-SubCell"/>
</dbReference>
<dbReference type="Gene3D" id="1.20.120.220">
    <property type="entry name" value="ATP synthase, F0 complex, subunit A"/>
    <property type="match status" value="1"/>
</dbReference>
<evidence type="ECO:0000313" key="16">
    <source>
        <dbReference type="EMBL" id="UEP15898.1"/>
    </source>
</evidence>
<evidence type="ECO:0000256" key="7">
    <source>
        <dbReference type="ARBA" id="ARBA00022692"/>
    </source>
</evidence>
<dbReference type="PANTHER" id="PTHR11410">
    <property type="entry name" value="ATP SYNTHASE SUBUNIT A"/>
    <property type="match status" value="1"/>
</dbReference>
<reference evidence="16" key="2">
    <citation type="submission" date="2020-10" db="EMBL/GenBank/DDBJ databases">
        <title>Mitochondrial evolution of Dolichoderus quadripunctatus species group ants.</title>
        <authorList>
            <person name="Park J."/>
            <person name="Park J."/>
        </authorList>
    </citation>
    <scope>NUCLEOTIDE SEQUENCE</scope>
</reference>
<dbReference type="InterPro" id="IPR023011">
    <property type="entry name" value="ATP_synth_F0_asu_AS"/>
</dbReference>
<dbReference type="PROSITE" id="PS00449">
    <property type="entry name" value="ATPASE_A"/>
    <property type="match status" value="1"/>
</dbReference>
<dbReference type="GO" id="GO:0045259">
    <property type="term" value="C:proton-transporting ATP synthase complex"/>
    <property type="evidence" value="ECO:0007669"/>
    <property type="project" value="UniProtKB-KW"/>
</dbReference>
<evidence type="ECO:0000256" key="11">
    <source>
        <dbReference type="ARBA" id="ARBA00023136"/>
    </source>
</evidence>
<dbReference type="Pfam" id="PF00119">
    <property type="entry name" value="ATP-synt_A"/>
    <property type="match status" value="1"/>
</dbReference>
<evidence type="ECO:0000313" key="15">
    <source>
        <dbReference type="EMBL" id="QGW36332.1"/>
    </source>
</evidence>
<dbReference type="EMBL" id="MK801110">
    <property type="protein sequence ID" value="QGW36332.1"/>
    <property type="molecule type" value="Genomic_DNA"/>
</dbReference>
<evidence type="ECO:0000256" key="8">
    <source>
        <dbReference type="ARBA" id="ARBA00022781"/>
    </source>
</evidence>
<name>A0A6B9BKX3_9HYME</name>
<dbReference type="SUPFAM" id="SSF81336">
    <property type="entry name" value="F1F0 ATP synthase subunit A"/>
    <property type="match status" value="1"/>
</dbReference>
<evidence type="ECO:0000256" key="10">
    <source>
        <dbReference type="ARBA" id="ARBA00023065"/>
    </source>
</evidence>
<evidence type="ECO:0000256" key="12">
    <source>
        <dbReference type="ARBA" id="ARBA00023310"/>
    </source>
</evidence>
<feature type="transmembrane region" description="Helical" evidence="14">
    <location>
        <begin position="20"/>
        <end position="39"/>
    </location>
</feature>
<comment type="subcellular location">
    <subcellularLocation>
        <location evidence="2">Membrane</location>
        <topology evidence="2">Multi-pass membrane protein</topology>
    </subcellularLocation>
    <subcellularLocation>
        <location evidence="13">Mitochondrion inner membrane</location>
        <topology evidence="13">Multi-pass membrane protein</topology>
    </subcellularLocation>
</comment>
<comment type="subunit">
    <text evidence="4">F-type ATPases have 2 components, CF(1) - the catalytic core - and CF(0) - the membrane proton channel. CF(1) has five subunits: alpha(3), beta(3), gamma(1), delta(1), epsilon(1). CF(0) has three main subunits: a, b and c.</text>
</comment>
<organism evidence="15">
    <name type="scientific">Dolichoderus sibiricus</name>
    <dbReference type="NCBI Taxonomy" id="609446"/>
    <lineage>
        <taxon>Eukaryota</taxon>
        <taxon>Metazoa</taxon>
        <taxon>Ecdysozoa</taxon>
        <taxon>Arthropoda</taxon>
        <taxon>Hexapoda</taxon>
        <taxon>Insecta</taxon>
        <taxon>Pterygota</taxon>
        <taxon>Neoptera</taxon>
        <taxon>Endopterygota</taxon>
        <taxon>Hymenoptera</taxon>
        <taxon>Apocrita</taxon>
        <taxon>Aculeata</taxon>
        <taxon>Formicoidea</taxon>
        <taxon>Formicidae</taxon>
        <taxon>Dolichoderinae</taxon>
        <taxon>Dolichoderus</taxon>
    </lineage>
</organism>
<keyword evidence="5" id="KW-0813">Transport</keyword>
<proteinExistence type="inferred from homology"/>
<dbReference type="GO" id="GO:0046933">
    <property type="term" value="F:proton-transporting ATP synthase activity, rotational mechanism"/>
    <property type="evidence" value="ECO:0007669"/>
    <property type="project" value="TreeGrafter"/>
</dbReference>
<geneLocation type="mitochondrion" evidence="15"/>
<dbReference type="CDD" id="cd00310">
    <property type="entry name" value="ATP-synt_Fo_a_6"/>
    <property type="match status" value="1"/>
</dbReference>
<evidence type="ECO:0000256" key="4">
    <source>
        <dbReference type="ARBA" id="ARBA00011648"/>
    </source>
</evidence>
<keyword evidence="15" id="KW-0496">Mitochondrion</keyword>
<feature type="transmembrane region" description="Helical" evidence="14">
    <location>
        <begin position="159"/>
        <end position="182"/>
    </location>
</feature>
<dbReference type="PANTHER" id="PTHR11410:SF0">
    <property type="entry name" value="ATP SYNTHASE SUBUNIT A"/>
    <property type="match status" value="1"/>
</dbReference>
<dbReference type="InterPro" id="IPR045083">
    <property type="entry name" value="ATP_synth_F0_asu_bact/mt"/>
</dbReference>
<comment type="function">
    <text evidence="1">Mitochondrial membrane ATP synthase (F(1)F(0) ATP synthase or Complex V) produces ATP from ADP in the presence of a proton gradient across the membrane which is generated by electron transport complexes of the respiratory chain. F-type ATPases consist of two structural domains, F(1) - containing the extramembraneous catalytic core and F(0) - containing the membrane proton channel, linked together by a central stalk and a peripheral stalk. During catalysis, ATP synthesis in the catalytic domain of F(1) is coupled via a rotary mechanism of the central stalk subunits to proton translocation. Key component of the proton channel; it may play a direct role in the translocation of protons across the membrane.</text>
</comment>
<feature type="transmembrane region" description="Helical" evidence="14">
    <location>
        <begin position="194"/>
        <end position="218"/>
    </location>
</feature>
<evidence type="ECO:0000256" key="9">
    <source>
        <dbReference type="ARBA" id="ARBA00022989"/>
    </source>
</evidence>
<evidence type="ECO:0000256" key="2">
    <source>
        <dbReference type="ARBA" id="ARBA00004141"/>
    </source>
</evidence>
<sequence>MMMNLFNIFDPSTSMNMSLNWMSTLLIFFFLPFQYWLIPSRYTMFWKLLINIIFKEFKSLINYSFSNIIMFISLFLIILINNFMGLFPYIFTSSSHMSFCLSMSISLWISMILFSVSNYFNDFMAHLTPQGTPFLLMPFMVLIESISLIIRPLTLAIRLTANMIAGHLLLCLLGSTGILINNIMIMSTMLLTQILLFILEISVSMIQAYVFSVLTTLYSSEI</sequence>
<evidence type="ECO:0000256" key="14">
    <source>
        <dbReference type="SAM" id="Phobius"/>
    </source>
</evidence>
<reference evidence="15" key="1">
    <citation type="submission" date="2019-04" db="EMBL/GenBank/DDBJ databases">
        <title>The complete mitochondrial genome of a southern isolate of Dolichoderus sibiricus Emery, 1889 (Hymenoptera: Formicidae).</title>
        <authorList>
            <person name="Park J."/>
            <person name="Kwon W."/>
            <person name="Park J."/>
        </authorList>
    </citation>
    <scope>NUCLEOTIDE SEQUENCE</scope>
</reference>
<feature type="transmembrane region" description="Helical" evidence="14">
    <location>
        <begin position="60"/>
        <end position="84"/>
    </location>
</feature>
<dbReference type="NCBIfam" id="TIGR01131">
    <property type="entry name" value="ATP_synt_6_or_A"/>
    <property type="match status" value="1"/>
</dbReference>
<evidence type="ECO:0000256" key="1">
    <source>
        <dbReference type="ARBA" id="ARBA00002070"/>
    </source>
</evidence>